<dbReference type="EMBL" id="JABZMI010000138">
    <property type="protein sequence ID" value="MBF1165001.1"/>
    <property type="molecule type" value="Genomic_DNA"/>
</dbReference>
<evidence type="ECO:0000256" key="6">
    <source>
        <dbReference type="HAMAP-Rule" id="MF_00922"/>
    </source>
</evidence>
<dbReference type="GO" id="GO:0051205">
    <property type="term" value="P:protein insertion into membrane"/>
    <property type="evidence" value="ECO:0007669"/>
    <property type="project" value="UniProtKB-UniRule"/>
</dbReference>
<keyword evidence="3 6" id="KW-0564">Palmitate</keyword>
<feature type="domain" description="Outer membrane lipoprotein BamD-like" evidence="8">
    <location>
        <begin position="44"/>
        <end position="245"/>
    </location>
</feature>
<dbReference type="GO" id="GO:1990063">
    <property type="term" value="C:Bam protein complex"/>
    <property type="evidence" value="ECO:0007669"/>
    <property type="project" value="TreeGrafter"/>
</dbReference>
<dbReference type="SUPFAM" id="SSF48452">
    <property type="entry name" value="TPR-like"/>
    <property type="match status" value="1"/>
</dbReference>
<keyword evidence="5 6" id="KW-0449">Lipoprotein</keyword>
<dbReference type="Proteomes" id="UP000718593">
    <property type="component" value="Unassembled WGS sequence"/>
</dbReference>
<proteinExistence type="inferred from homology"/>
<keyword evidence="2 6" id="KW-0472">Membrane</keyword>
<evidence type="ECO:0000256" key="3">
    <source>
        <dbReference type="ARBA" id="ARBA00023139"/>
    </source>
</evidence>
<evidence type="ECO:0000313" key="9">
    <source>
        <dbReference type="EMBL" id="MBF1165001.1"/>
    </source>
</evidence>
<dbReference type="PROSITE" id="PS51257">
    <property type="entry name" value="PROKAR_LIPOPROTEIN"/>
    <property type="match status" value="1"/>
</dbReference>
<feature type="signal peptide" evidence="7">
    <location>
        <begin position="1"/>
        <end position="27"/>
    </location>
</feature>
<comment type="function">
    <text evidence="6">Part of the outer membrane protein assembly complex, which is involved in assembly and insertion of beta-barrel proteins into the outer membrane.</text>
</comment>
<evidence type="ECO:0000313" key="10">
    <source>
        <dbReference type="Proteomes" id="UP000718593"/>
    </source>
</evidence>
<evidence type="ECO:0000256" key="5">
    <source>
        <dbReference type="ARBA" id="ARBA00023288"/>
    </source>
</evidence>
<dbReference type="RefSeq" id="WP_051453089.1">
    <property type="nucleotide sequence ID" value="NZ_JARBJQ010000005.1"/>
</dbReference>
<dbReference type="AlphaFoldDB" id="A0A930FZC5"/>
<protein>
    <recommendedName>
        <fullName evidence="6">Outer membrane protein assembly factor BamD</fullName>
    </recommendedName>
</protein>
<name>A0A930FZC5_9RHOO</name>
<accession>A0A930FZC5</accession>
<dbReference type="PANTHER" id="PTHR37423:SF1">
    <property type="entry name" value="OUTER MEMBRANE PROTEIN ASSEMBLY FACTOR BAMD"/>
    <property type="match status" value="1"/>
</dbReference>
<dbReference type="NCBIfam" id="TIGR03302">
    <property type="entry name" value="OM_YfiO"/>
    <property type="match status" value="1"/>
</dbReference>
<organism evidence="9 10">
    <name type="scientific">Dechloromonas agitata</name>
    <dbReference type="NCBI Taxonomy" id="73030"/>
    <lineage>
        <taxon>Bacteria</taxon>
        <taxon>Pseudomonadati</taxon>
        <taxon>Pseudomonadota</taxon>
        <taxon>Betaproteobacteria</taxon>
        <taxon>Rhodocyclales</taxon>
        <taxon>Azonexaceae</taxon>
        <taxon>Dechloromonas</taxon>
    </lineage>
</organism>
<dbReference type="HAMAP" id="MF_00922">
    <property type="entry name" value="OM_assembly_BamD"/>
    <property type="match status" value="1"/>
</dbReference>
<dbReference type="InterPro" id="IPR039565">
    <property type="entry name" value="BamD-like"/>
</dbReference>
<evidence type="ECO:0000256" key="4">
    <source>
        <dbReference type="ARBA" id="ARBA00023237"/>
    </source>
</evidence>
<comment type="subcellular location">
    <subcellularLocation>
        <location evidence="6">Cell outer membrane</location>
        <topology evidence="6">Lipid-anchor</topology>
    </subcellularLocation>
</comment>
<keyword evidence="1 6" id="KW-0732">Signal</keyword>
<evidence type="ECO:0000256" key="1">
    <source>
        <dbReference type="ARBA" id="ARBA00022729"/>
    </source>
</evidence>
<dbReference type="CDD" id="cd15830">
    <property type="entry name" value="BamD"/>
    <property type="match status" value="1"/>
</dbReference>
<keyword evidence="4 6" id="KW-0998">Cell outer membrane</keyword>
<evidence type="ECO:0000256" key="7">
    <source>
        <dbReference type="SAM" id="SignalP"/>
    </source>
</evidence>
<comment type="similarity">
    <text evidence="6">Belongs to the BamD family.</text>
</comment>
<feature type="chain" id="PRO_5037712616" description="Outer membrane protein assembly factor BamD" evidence="7">
    <location>
        <begin position="28"/>
        <end position="273"/>
    </location>
</feature>
<dbReference type="InterPro" id="IPR011990">
    <property type="entry name" value="TPR-like_helical_dom_sf"/>
</dbReference>
<comment type="subunit">
    <text evidence="6">Part of the Bam complex.</text>
</comment>
<sequence length="273" mass="30858">MRSLPAFPSFPALFRVLLALFVAAVVAGCGTTGTYDETAGWSAGKLYSEAKDAQSEGSWEKAAKFLEKLEARFPYGRYAQQAQLELGYVYWKGNEPGSALAACDRFIKLHPSHPAVDYVYYLKGLINFNEDLGLTAYISSQDPTERDPKAARESFEAFKELVARFPNSKYTPDATLRMNYLVNAMASLEVHVARYYVKRGAYIAAANRAQQAIKTYPQAPAIEEAMFILVTAYDKMGMPELRDDADRVMKKNFPNSRFYKDGLERKTAWWKLW</sequence>
<comment type="caution">
    <text evidence="9">The sequence shown here is derived from an EMBL/GenBank/DDBJ whole genome shotgun (WGS) entry which is preliminary data.</text>
</comment>
<dbReference type="Pfam" id="PF13525">
    <property type="entry name" value="YfiO"/>
    <property type="match status" value="1"/>
</dbReference>
<evidence type="ECO:0000259" key="8">
    <source>
        <dbReference type="Pfam" id="PF13525"/>
    </source>
</evidence>
<dbReference type="GO" id="GO:0043165">
    <property type="term" value="P:Gram-negative-bacterium-type cell outer membrane assembly"/>
    <property type="evidence" value="ECO:0007669"/>
    <property type="project" value="UniProtKB-UniRule"/>
</dbReference>
<reference evidence="9" key="1">
    <citation type="submission" date="2020-04" db="EMBL/GenBank/DDBJ databases">
        <title>Deep metagenomics examines the oral microbiome during advanced dental caries in children, revealing novel taxa and co-occurrences with host molecules.</title>
        <authorList>
            <person name="Baker J.L."/>
            <person name="Morton J.T."/>
            <person name="Dinis M."/>
            <person name="Alvarez R."/>
            <person name="Tran N.C."/>
            <person name="Knight R."/>
            <person name="Edlund A."/>
        </authorList>
    </citation>
    <scope>NUCLEOTIDE SEQUENCE</scope>
    <source>
        <strain evidence="9">JCVI_32_bin.24</strain>
    </source>
</reference>
<gene>
    <name evidence="6" type="primary">bamD</name>
    <name evidence="9" type="ORF">HXL68_08160</name>
</gene>
<dbReference type="InterPro" id="IPR017689">
    <property type="entry name" value="BamD"/>
</dbReference>
<evidence type="ECO:0000256" key="2">
    <source>
        <dbReference type="ARBA" id="ARBA00023136"/>
    </source>
</evidence>
<dbReference type="PANTHER" id="PTHR37423">
    <property type="entry name" value="SOLUBLE LYTIC MUREIN TRANSGLYCOSYLASE-RELATED"/>
    <property type="match status" value="1"/>
</dbReference>
<dbReference type="Gene3D" id="1.25.40.10">
    <property type="entry name" value="Tetratricopeptide repeat domain"/>
    <property type="match status" value="1"/>
</dbReference>